<keyword evidence="3" id="KW-1185">Reference proteome</keyword>
<feature type="compositionally biased region" description="Polar residues" evidence="1">
    <location>
        <begin position="234"/>
        <end position="250"/>
    </location>
</feature>
<sequence>MQPQTKLNERKKIKLDNLSMRNVLELVQGHEMDAWGIWSHEKFNQRKCRICRQIVDRRYHFCPQKFWDVKEEWNIPPFETEREDPGYFPLINEFPKYYPSSYNRILKYHEKKSKIEYLMRILYGNDIIPYRIMNKYESPQKEHHPTPKVHTLPEKCSSIEIEEQKEELETKTPKEGTVQTIHITQFSLDLLKGKKVVFKRSWRYYHNWKWMISMAEDEEEEKLSENNDEDNPIKTATQPVDESNVDNLQTKNDKTSPEEVLTEDSVIPGIPSATIKAWRARLEYIRTRRHVGIQCPSNVDTIHKKRITDLDYEFEFKPRKLKKKRKSNKKKPYKPRIRRRLDKKVKRSYIKTYDMERYMLWKKKIAAEGNTCFDSLSTKSRSCNEKNMVYNRNKVKNVDGDFHKKSHNKSLEELLPVQILFAQTVDKKPKEVVLPSNVEDSSAVQLSHDHKKDIFPISSNNQFDKYPSSMHIQLIGRKPRKMILEPNVADSSRFQLGNDIGNGFYKISSKKQSLMSCHRSSNIKLVDNTTNQVVSEPNMEYTTNIQPIHIFENSFNVLRCLKNNMSSKKQVHSINDDTNEITISRYIEPENRFLKAETKKVKPCGDLVKHFPSSFLKGCEQDDCSDSVASSQKEKSFLSLMTHPRSDVAMDFSSVKDKYKHKCQSSSRTSGKPSGKTNANIAPASSNNKPEKRFKVCLSGIESSSSSEIVKKNKKVNSVSKRHKVFHISKDRQINSFTHTKITLKCNKWAIQNFPILKASKYEKYYRNKQSSEEVAKKLLPVSSPVFRESIEETTQETVTDTPTDIEYSISELVSTSTPLEYSEITSPLLRPIARDTGRRTIADRCMKLLKESKLLPPKYCRWKDWLGLSPQEIDFYSESSFLDELVEVISDIEKKSEKQRLSIHGQVRSTSPTMLAAIGEKELAIKYCVRIVFLYI</sequence>
<feature type="compositionally biased region" description="Polar residues" evidence="1">
    <location>
        <begin position="664"/>
        <end position="688"/>
    </location>
</feature>
<evidence type="ECO:0000256" key="1">
    <source>
        <dbReference type="SAM" id="MobiDB-lite"/>
    </source>
</evidence>
<protein>
    <submittedName>
        <fullName evidence="2">Uncharacterized protein</fullName>
    </submittedName>
</protein>
<name>A0A9P0EAU8_NEZVI</name>
<dbReference type="Proteomes" id="UP001152798">
    <property type="component" value="Chromosome 2"/>
</dbReference>
<feature type="region of interest" description="Disordered" evidence="1">
    <location>
        <begin position="221"/>
        <end position="261"/>
    </location>
</feature>
<dbReference type="AlphaFoldDB" id="A0A9P0EAU8"/>
<proteinExistence type="predicted"/>
<accession>A0A9P0EAU8</accession>
<feature type="region of interest" description="Disordered" evidence="1">
    <location>
        <begin position="662"/>
        <end position="689"/>
    </location>
</feature>
<feature type="compositionally biased region" description="Acidic residues" evidence="1">
    <location>
        <begin position="221"/>
        <end position="230"/>
    </location>
</feature>
<reference evidence="2" key="1">
    <citation type="submission" date="2022-01" db="EMBL/GenBank/DDBJ databases">
        <authorList>
            <person name="King R."/>
        </authorList>
    </citation>
    <scope>NUCLEOTIDE SEQUENCE</scope>
</reference>
<evidence type="ECO:0000313" key="2">
    <source>
        <dbReference type="EMBL" id="CAH1394025.1"/>
    </source>
</evidence>
<evidence type="ECO:0000313" key="3">
    <source>
        <dbReference type="Proteomes" id="UP001152798"/>
    </source>
</evidence>
<dbReference type="EMBL" id="OV725078">
    <property type="protein sequence ID" value="CAH1394025.1"/>
    <property type="molecule type" value="Genomic_DNA"/>
</dbReference>
<dbReference type="OrthoDB" id="10523755at2759"/>
<organism evidence="2 3">
    <name type="scientific">Nezara viridula</name>
    <name type="common">Southern green stink bug</name>
    <name type="synonym">Cimex viridulus</name>
    <dbReference type="NCBI Taxonomy" id="85310"/>
    <lineage>
        <taxon>Eukaryota</taxon>
        <taxon>Metazoa</taxon>
        <taxon>Ecdysozoa</taxon>
        <taxon>Arthropoda</taxon>
        <taxon>Hexapoda</taxon>
        <taxon>Insecta</taxon>
        <taxon>Pterygota</taxon>
        <taxon>Neoptera</taxon>
        <taxon>Paraneoptera</taxon>
        <taxon>Hemiptera</taxon>
        <taxon>Heteroptera</taxon>
        <taxon>Panheteroptera</taxon>
        <taxon>Pentatomomorpha</taxon>
        <taxon>Pentatomoidea</taxon>
        <taxon>Pentatomidae</taxon>
        <taxon>Pentatominae</taxon>
        <taxon>Nezara</taxon>
    </lineage>
</organism>
<gene>
    <name evidence="2" type="ORF">NEZAVI_LOCUS4588</name>
</gene>